<feature type="domain" description="Peptidoglycan binding-like" evidence="4">
    <location>
        <begin position="79"/>
        <end position="139"/>
    </location>
</feature>
<dbReference type="Pfam" id="PF10342">
    <property type="entry name" value="Kre9_KNH"/>
    <property type="match status" value="1"/>
</dbReference>
<dbReference type="Gene3D" id="1.10.101.10">
    <property type="entry name" value="PGBD-like superfamily/PGBD"/>
    <property type="match status" value="1"/>
</dbReference>
<dbReference type="InterPro" id="IPR036366">
    <property type="entry name" value="PGBDSf"/>
</dbReference>
<evidence type="ECO:0000259" key="6">
    <source>
        <dbReference type="Pfam" id="PF10342"/>
    </source>
</evidence>
<feature type="domain" description="Yeast cell wall synthesis Kre9/Knh1-like N-terminal" evidence="6">
    <location>
        <begin position="493"/>
        <end position="572"/>
    </location>
</feature>
<dbReference type="InterPro" id="IPR018466">
    <property type="entry name" value="Kre9/Knh1-like_N"/>
</dbReference>
<feature type="coiled-coil region" evidence="2">
    <location>
        <begin position="25"/>
        <end position="52"/>
    </location>
</feature>
<dbReference type="SUPFAM" id="SSF81296">
    <property type="entry name" value="E set domains"/>
    <property type="match status" value="1"/>
</dbReference>
<gene>
    <name evidence="7" type="ORF">A2704_00180</name>
</gene>
<keyword evidence="1 3" id="KW-0732">Signal</keyword>
<dbReference type="Proteomes" id="UP000176445">
    <property type="component" value="Unassembled WGS sequence"/>
</dbReference>
<evidence type="ECO:0000313" key="8">
    <source>
        <dbReference type="Proteomes" id="UP000176445"/>
    </source>
</evidence>
<evidence type="ECO:0000256" key="3">
    <source>
        <dbReference type="SAM" id="SignalP"/>
    </source>
</evidence>
<dbReference type="InterPro" id="IPR014756">
    <property type="entry name" value="Ig_E-set"/>
</dbReference>
<evidence type="ECO:0000259" key="5">
    <source>
        <dbReference type="Pfam" id="PF01833"/>
    </source>
</evidence>
<organism evidence="7 8">
    <name type="scientific">Candidatus Kaiserbacteria bacterium RIFCSPHIGHO2_01_FULL_54_36b</name>
    <dbReference type="NCBI Taxonomy" id="1798483"/>
    <lineage>
        <taxon>Bacteria</taxon>
        <taxon>Candidatus Kaiseribacteriota</taxon>
    </lineage>
</organism>
<comment type="caution">
    <text evidence="7">The sequence shown here is derived from an EMBL/GenBank/DDBJ whole genome shotgun (WGS) entry which is preliminary data.</text>
</comment>
<reference evidence="7 8" key="1">
    <citation type="journal article" date="2016" name="Nat. Commun.">
        <title>Thousands of microbial genomes shed light on interconnected biogeochemical processes in an aquifer system.</title>
        <authorList>
            <person name="Anantharaman K."/>
            <person name="Brown C.T."/>
            <person name="Hug L.A."/>
            <person name="Sharon I."/>
            <person name="Castelle C.J."/>
            <person name="Probst A.J."/>
            <person name="Thomas B.C."/>
            <person name="Singh A."/>
            <person name="Wilkins M.J."/>
            <person name="Karaoz U."/>
            <person name="Brodie E.L."/>
            <person name="Williams K.H."/>
            <person name="Hubbard S.S."/>
            <person name="Banfield J.F."/>
        </authorList>
    </citation>
    <scope>NUCLEOTIDE SEQUENCE [LARGE SCALE GENOMIC DNA]</scope>
</reference>
<dbReference type="InterPro" id="IPR002909">
    <property type="entry name" value="IPT_dom"/>
</dbReference>
<dbReference type="InterPro" id="IPR002477">
    <property type="entry name" value="Peptidoglycan-bd-like"/>
</dbReference>
<keyword evidence="2" id="KW-0175">Coiled coil</keyword>
<dbReference type="Pfam" id="PF01833">
    <property type="entry name" value="TIG"/>
    <property type="match status" value="1"/>
</dbReference>
<feature type="chain" id="PRO_5009523517" evidence="3">
    <location>
        <begin position="24"/>
        <end position="593"/>
    </location>
</feature>
<dbReference type="Pfam" id="PF01471">
    <property type="entry name" value="PG_binding_1"/>
    <property type="match status" value="1"/>
</dbReference>
<evidence type="ECO:0000259" key="4">
    <source>
        <dbReference type="Pfam" id="PF01471"/>
    </source>
</evidence>
<dbReference type="InterPro" id="IPR013783">
    <property type="entry name" value="Ig-like_fold"/>
</dbReference>
<feature type="signal peptide" evidence="3">
    <location>
        <begin position="1"/>
        <end position="23"/>
    </location>
</feature>
<dbReference type="InterPro" id="IPR036365">
    <property type="entry name" value="PGBD-like_sf"/>
</dbReference>
<evidence type="ECO:0000313" key="7">
    <source>
        <dbReference type="EMBL" id="OGG51935.1"/>
    </source>
</evidence>
<evidence type="ECO:0000256" key="2">
    <source>
        <dbReference type="SAM" id="Coils"/>
    </source>
</evidence>
<dbReference type="SUPFAM" id="SSF47090">
    <property type="entry name" value="PGBD-like"/>
    <property type="match status" value="1"/>
</dbReference>
<dbReference type="EMBL" id="MFKW01000008">
    <property type="protein sequence ID" value="OGG51935.1"/>
    <property type="molecule type" value="Genomic_DNA"/>
</dbReference>
<proteinExistence type="predicted"/>
<name>A0A1F6CS32_9BACT</name>
<accession>A0A1F6CS32</accession>
<dbReference type="Gene3D" id="2.60.40.10">
    <property type="entry name" value="Immunoglobulins"/>
    <property type="match status" value="1"/>
</dbReference>
<protein>
    <submittedName>
        <fullName evidence="7">Uncharacterized protein</fullName>
    </submittedName>
</protein>
<evidence type="ECO:0000256" key="1">
    <source>
        <dbReference type="ARBA" id="ARBA00022729"/>
    </source>
</evidence>
<feature type="domain" description="IPT/TIG" evidence="5">
    <location>
        <begin position="395"/>
        <end position="459"/>
    </location>
</feature>
<dbReference type="AlphaFoldDB" id="A0A1F6CS32"/>
<sequence length="593" mass="64011">MHKKLIFAGLGLVLLASPVLASAQSVDVQAQINALLAMIKQLQAQLAQLQEQPNSSGFCYAFNKDLKFGDSMTGKYGTNDTEWLQKVLAQEGYVIDKTENNGASIAKFGVSTTAAVKRFQAKYGIPQTGYVGPLTRAQLNHLYGCKPAPMYVPFPTEQEMAEARIKGRDARRVSDVKQLQLALELYYDSVGFYPTGLSVLAPEYIAAIPSDTLDRMSYAYDQLDGGKGYELGASLEMRNAALFSDQDAAASQGNLWTGSDLVGCRNEPNRYCYDVGEYSTSSVIPSITITYPNGGEYLNFESGKDVDLRINWESSNVHGNVTAYLQFADGRTCNLGTVTVFSRTMGNYLGSNYRCANTVITDGQYKVLLVADVDQRIRDESNGFFTVTNAPSTKPVITSTSAKAAANFEADAGGEISVHGSNLATIDSTRVYIGGLPATVTWTSDAMVSAKVPSTLTPGITYDLYIANDYGVSNTIRVKVLSSLYQPFTVTFPRPGAQLYAGQTYTISWTGSDEGVRSYAVKLMGGMPYGSINRSLGTAYSSGLQGGTFVWAIPQDLAGGNYQNYQISFEGIESSAGHATATFGIGFCSSYCY</sequence>